<protein>
    <submittedName>
        <fullName evidence="10">Cytochrome c-type biogenesis protein CcmI</fullName>
    </submittedName>
</protein>
<proteinExistence type="predicted"/>
<dbReference type="Pfam" id="PF23892">
    <property type="entry name" value="Ig_CycH"/>
    <property type="match status" value="1"/>
</dbReference>
<dbReference type="GO" id="GO:0030313">
    <property type="term" value="C:cell envelope"/>
    <property type="evidence" value="ECO:0007669"/>
    <property type="project" value="UniProtKB-SubCell"/>
</dbReference>
<organism evidence="10 11">
    <name type="scientific">Nitrosococcus halophilus (strain Nc4)</name>
    <dbReference type="NCBI Taxonomy" id="472759"/>
    <lineage>
        <taxon>Bacteria</taxon>
        <taxon>Pseudomonadati</taxon>
        <taxon>Pseudomonadota</taxon>
        <taxon>Gammaproteobacteria</taxon>
        <taxon>Chromatiales</taxon>
        <taxon>Chromatiaceae</taxon>
        <taxon>Nitrosococcus</taxon>
    </lineage>
</organism>
<evidence type="ECO:0000259" key="9">
    <source>
        <dbReference type="Pfam" id="PF23914"/>
    </source>
</evidence>
<keyword evidence="7" id="KW-1133">Transmembrane helix</keyword>
<feature type="transmembrane region" description="Helical" evidence="7">
    <location>
        <begin position="95"/>
        <end position="113"/>
    </location>
</feature>
<dbReference type="STRING" id="472759.Nhal_0849"/>
<dbReference type="InterPro" id="IPR056413">
    <property type="entry name" value="TPR_CcmH_CycH"/>
</dbReference>
<feature type="repeat" description="TPR" evidence="5">
    <location>
        <begin position="157"/>
        <end position="190"/>
    </location>
</feature>
<dbReference type="EMBL" id="CP001798">
    <property type="protein sequence ID" value="ADE14025.1"/>
    <property type="molecule type" value="Genomic_DNA"/>
</dbReference>
<dbReference type="SUPFAM" id="SSF48452">
    <property type="entry name" value="TPR-like"/>
    <property type="match status" value="1"/>
</dbReference>
<keyword evidence="11" id="KW-1185">Reference proteome</keyword>
<comment type="subcellular location">
    <subcellularLocation>
        <location evidence="1">Cell envelope</location>
    </subcellularLocation>
</comment>
<keyword evidence="3" id="KW-0201">Cytochrome c-type biogenesis</keyword>
<dbReference type="Proteomes" id="UP000001844">
    <property type="component" value="Chromosome"/>
</dbReference>
<name>D5BXR7_NITHN</name>
<evidence type="ECO:0000259" key="8">
    <source>
        <dbReference type="Pfam" id="PF23892"/>
    </source>
</evidence>
<dbReference type="eggNOG" id="COG4235">
    <property type="taxonomic scope" value="Bacteria"/>
</dbReference>
<evidence type="ECO:0000256" key="5">
    <source>
        <dbReference type="PROSITE-ProRule" id="PRU00339"/>
    </source>
</evidence>
<reference evidence="11" key="1">
    <citation type="submission" date="2010-04" db="EMBL/GenBank/DDBJ databases">
        <title>Complete genome sequence of Nitrosococcus halophilus Nc4, a salt-adapted, aerobic obligate ammonia-oxidizing sulfur purple bacterium.</title>
        <authorList>
            <consortium name="US DOE Joint Genome Institute"/>
            <person name="Campbell M.A."/>
            <person name="Malfatti S.A."/>
            <person name="Chain P.S.G."/>
            <person name="Heidelberg J.F."/>
            <person name="Ward B.B."/>
            <person name="Klotz M.G."/>
        </authorList>
    </citation>
    <scope>NUCLEOTIDE SEQUENCE [LARGE SCALE GENOMIC DNA]</scope>
    <source>
        <strain evidence="11">Nc4</strain>
    </source>
</reference>
<evidence type="ECO:0000313" key="10">
    <source>
        <dbReference type="EMBL" id="ADE14025.1"/>
    </source>
</evidence>
<evidence type="ECO:0000313" key="11">
    <source>
        <dbReference type="Proteomes" id="UP000001844"/>
    </source>
</evidence>
<dbReference type="RefSeq" id="WP_013031919.1">
    <property type="nucleotide sequence ID" value="NC_013960.1"/>
</dbReference>
<dbReference type="InterPro" id="IPR019734">
    <property type="entry name" value="TPR_rpt"/>
</dbReference>
<feature type="transmembrane region" description="Helical" evidence="7">
    <location>
        <begin position="6"/>
        <end position="27"/>
    </location>
</feature>
<keyword evidence="4 5" id="KW-0802">TPR repeat</keyword>
<gene>
    <name evidence="10" type="ordered locus">Nhal_0849</name>
</gene>
<evidence type="ECO:0000256" key="1">
    <source>
        <dbReference type="ARBA" id="ARBA00004196"/>
    </source>
</evidence>
<evidence type="ECO:0000256" key="2">
    <source>
        <dbReference type="ARBA" id="ARBA00022737"/>
    </source>
</evidence>
<dbReference type="NCBIfam" id="TIGR03142">
    <property type="entry name" value="cytochro_ccmI"/>
    <property type="match status" value="1"/>
</dbReference>
<sequence length="419" mass="45982">MTSLSTFWIAAGVMVLFALSFLLPPLLRRRDQQTLDETTAEIAVYRERLRELRAELRSGTLTEEQFSQARRELEEAMAADLATGSSVELKTKRHWATALILVVLTPSLAFVTYQQLGASDEVAQFLAMEKESQQEMDNMRHAMEGLKARLAENPEDIRGWQLLGRTYLATNEFAKAAEALGRAYALDDENPDVILDYAESLAASQGRRLQGAPLKLVHRALELAPQHPKALWLAAVNALQTSQNEEAKTYLERLASQLPPGSEEERMVRAHLAQLSPEMAASGTTEARSQATPRASTDEGSNQAPRIEVKVALDPTLEGEVSETSTVFVFARAAQGPPMPLAAARHQVKDLPLTVVLDDSMAMMPSMKMSNFNEFKVGARISWSGNPMPQSGDFEGFAKGIIPAAPSDPVSVTINQRVP</sequence>
<dbReference type="PANTHER" id="PTHR47870">
    <property type="entry name" value="CYTOCHROME C-TYPE BIOGENESIS PROTEIN CCMH"/>
    <property type="match status" value="1"/>
</dbReference>
<keyword evidence="2" id="KW-0677">Repeat</keyword>
<evidence type="ECO:0000256" key="3">
    <source>
        <dbReference type="ARBA" id="ARBA00022748"/>
    </source>
</evidence>
<dbReference type="KEGG" id="nhl:Nhal_0849"/>
<keyword evidence="7" id="KW-0812">Transmembrane</keyword>
<dbReference type="PANTHER" id="PTHR47870:SF4">
    <property type="entry name" value="CYTOCHROME C-TYPE BIOGENESIS PROTEIN CYCH"/>
    <property type="match status" value="1"/>
</dbReference>
<evidence type="ECO:0000256" key="6">
    <source>
        <dbReference type="SAM" id="MobiDB-lite"/>
    </source>
</evidence>
<evidence type="ECO:0000256" key="7">
    <source>
        <dbReference type="SAM" id="Phobius"/>
    </source>
</evidence>
<dbReference type="GO" id="GO:0017004">
    <property type="term" value="P:cytochrome complex assembly"/>
    <property type="evidence" value="ECO:0007669"/>
    <property type="project" value="UniProtKB-KW"/>
</dbReference>
<dbReference type="InterPro" id="IPR056412">
    <property type="entry name" value="Ig_CycH"/>
</dbReference>
<dbReference type="Gene3D" id="1.25.40.10">
    <property type="entry name" value="Tetratricopeptide repeat domain"/>
    <property type="match status" value="1"/>
</dbReference>
<dbReference type="AlphaFoldDB" id="D5BXR7"/>
<dbReference type="InterPro" id="IPR051263">
    <property type="entry name" value="C-type_cytochrome_biogenesis"/>
</dbReference>
<feature type="domain" description="Cytochrome c-type biogenesis protein H Ig-like" evidence="8">
    <location>
        <begin position="307"/>
        <end position="415"/>
    </location>
</feature>
<dbReference type="OrthoDB" id="9776053at2"/>
<feature type="region of interest" description="Disordered" evidence="6">
    <location>
        <begin position="279"/>
        <end position="303"/>
    </location>
</feature>
<keyword evidence="7" id="KW-0472">Membrane</keyword>
<feature type="domain" description="Cytochrome c-type biogenesis protein H TPR" evidence="9">
    <location>
        <begin position="121"/>
        <end position="263"/>
    </location>
</feature>
<dbReference type="PROSITE" id="PS50005">
    <property type="entry name" value="TPR"/>
    <property type="match status" value="1"/>
</dbReference>
<dbReference type="InterPro" id="IPR011990">
    <property type="entry name" value="TPR-like_helical_dom_sf"/>
</dbReference>
<dbReference type="GO" id="GO:0005886">
    <property type="term" value="C:plasma membrane"/>
    <property type="evidence" value="ECO:0007669"/>
    <property type="project" value="TreeGrafter"/>
</dbReference>
<accession>D5BXR7</accession>
<feature type="compositionally biased region" description="Polar residues" evidence="6">
    <location>
        <begin position="282"/>
        <end position="303"/>
    </location>
</feature>
<evidence type="ECO:0000256" key="4">
    <source>
        <dbReference type="ARBA" id="ARBA00022803"/>
    </source>
</evidence>
<dbReference type="InterPro" id="IPR017560">
    <property type="entry name" value="Cyt_c_biogenesis_CcmI"/>
</dbReference>
<dbReference type="HOGENOM" id="CLU_036074_2_1_6"/>
<dbReference type="Pfam" id="PF23914">
    <property type="entry name" value="TPR_CcmH_CycH"/>
    <property type="match status" value="1"/>
</dbReference>